<dbReference type="Proteomes" id="UP000024635">
    <property type="component" value="Unassembled WGS sequence"/>
</dbReference>
<accession>A0A016TP22</accession>
<sequence length="423" mass="46994">MAEKTDFQKRLFQIGVDGVLSAAIALGHRLKLFEALAKVGSEENPAIPAQVAEISGCKERYVQEWLSVMGAGDVITVTEDEKFFIPKEHIADLTGGVGIALSFFLPVFMRSYDRISDVFRKDGPLGNFPNFSIFKDITRLVSLQGPSTMHMSYANIRKLDATAPELPQAPNKREPIRSKIATNVPWNSGLEYSDFVDFYITMATFSEALHRKHLISDFIPALGPDIKERLEEGGMMCLDVGCGTGFHAALLAQNFPNSNFTGIDITLEAVHLANQQRKDNDETFDNLAFIQMDAARMDADWTNKYDVVTIFDACHDQMRPDLCLKEIHRVLKPGGVFGMLEVNGSSNVYKDKQELGLVAAQMYGCSMFHCLPVSSNSEYALGLGAMWGRERALKLLKEAGFNDIAVLPTPKFVINVLYVCKKD</sequence>
<dbReference type="Gene3D" id="3.40.50.150">
    <property type="entry name" value="Vaccinia Virus protein VP39"/>
    <property type="match status" value="1"/>
</dbReference>
<organism evidence="3 4">
    <name type="scientific">Ancylostoma ceylanicum</name>
    <dbReference type="NCBI Taxonomy" id="53326"/>
    <lineage>
        <taxon>Eukaryota</taxon>
        <taxon>Metazoa</taxon>
        <taxon>Ecdysozoa</taxon>
        <taxon>Nematoda</taxon>
        <taxon>Chromadorea</taxon>
        <taxon>Rhabditida</taxon>
        <taxon>Rhabditina</taxon>
        <taxon>Rhabditomorpha</taxon>
        <taxon>Strongyloidea</taxon>
        <taxon>Ancylostomatidae</taxon>
        <taxon>Ancylostomatinae</taxon>
        <taxon>Ancylostoma</taxon>
    </lineage>
</organism>
<dbReference type="EMBL" id="JARK01001425">
    <property type="protein sequence ID" value="EYC04223.1"/>
    <property type="molecule type" value="Genomic_DNA"/>
</dbReference>
<evidence type="ECO:0000259" key="1">
    <source>
        <dbReference type="Pfam" id="PF13847"/>
    </source>
</evidence>
<comment type="caution">
    <text evidence="3">The sequence shown here is derived from an EMBL/GenBank/DDBJ whole genome shotgun (WGS) entry which is preliminary data.</text>
</comment>
<dbReference type="PANTHER" id="PTHR45581:SF3">
    <property type="entry name" value="METHYLTRANSFERASE DOMAIN-CONTAINING PROTEIN"/>
    <property type="match status" value="1"/>
</dbReference>
<feature type="domain" description="S-adenosylmethionine-dependent methyltransferase Rv2258c-like winged HTH" evidence="2">
    <location>
        <begin position="20"/>
        <end position="94"/>
    </location>
</feature>
<dbReference type="InterPro" id="IPR048711">
    <property type="entry name" value="WHD_Rv2258c"/>
</dbReference>
<evidence type="ECO:0000313" key="3">
    <source>
        <dbReference type="EMBL" id="EYC04223.1"/>
    </source>
</evidence>
<reference evidence="4" key="1">
    <citation type="journal article" date="2015" name="Nat. Genet.">
        <title>The genome and transcriptome of the zoonotic hookworm Ancylostoma ceylanicum identify infection-specific gene families.</title>
        <authorList>
            <person name="Schwarz E.M."/>
            <person name="Hu Y."/>
            <person name="Antoshechkin I."/>
            <person name="Miller M.M."/>
            <person name="Sternberg P.W."/>
            <person name="Aroian R.V."/>
        </authorList>
    </citation>
    <scope>NUCLEOTIDE SEQUENCE</scope>
    <source>
        <strain evidence="4">HY135</strain>
    </source>
</reference>
<dbReference type="InterPro" id="IPR029063">
    <property type="entry name" value="SAM-dependent_MTases_sf"/>
</dbReference>
<evidence type="ECO:0000313" key="4">
    <source>
        <dbReference type="Proteomes" id="UP000024635"/>
    </source>
</evidence>
<evidence type="ECO:0000259" key="2">
    <source>
        <dbReference type="Pfam" id="PF21320"/>
    </source>
</evidence>
<dbReference type="PANTHER" id="PTHR45581">
    <property type="entry name" value="PROTEIN CBG10435"/>
    <property type="match status" value="1"/>
</dbReference>
<dbReference type="Pfam" id="PF21320">
    <property type="entry name" value="WHD_Rv2258c"/>
    <property type="match status" value="1"/>
</dbReference>
<dbReference type="CDD" id="cd02440">
    <property type="entry name" value="AdoMet_MTases"/>
    <property type="match status" value="1"/>
</dbReference>
<dbReference type="Pfam" id="PF13847">
    <property type="entry name" value="Methyltransf_31"/>
    <property type="match status" value="1"/>
</dbReference>
<name>A0A016TP22_9BILA</name>
<dbReference type="OrthoDB" id="506498at2759"/>
<keyword evidence="4" id="KW-1185">Reference proteome</keyword>
<protein>
    <submittedName>
        <fullName evidence="3">Uncharacterized protein</fullName>
    </submittedName>
</protein>
<proteinExistence type="predicted"/>
<feature type="domain" description="Methyltransferase" evidence="1">
    <location>
        <begin position="233"/>
        <end position="343"/>
    </location>
</feature>
<gene>
    <name evidence="3" type="primary">Acey_s0089.g2293</name>
    <name evidence="3" type="ORF">Y032_0089g2293</name>
</gene>
<dbReference type="SUPFAM" id="SSF53335">
    <property type="entry name" value="S-adenosyl-L-methionine-dependent methyltransferases"/>
    <property type="match status" value="1"/>
</dbReference>
<dbReference type="AlphaFoldDB" id="A0A016TP22"/>
<dbReference type="STRING" id="53326.A0A016TP22"/>
<dbReference type="InterPro" id="IPR025714">
    <property type="entry name" value="Methyltranfer_dom"/>
</dbReference>